<name>A0A1R3I8P0_COCAP</name>
<dbReference type="InterPro" id="IPR006153">
    <property type="entry name" value="Cation/H_exchanger_TM"/>
</dbReference>
<evidence type="ECO:0000256" key="8">
    <source>
        <dbReference type="ARBA" id="ARBA00022989"/>
    </source>
</evidence>
<dbReference type="InterPro" id="IPR050794">
    <property type="entry name" value="CPA2_transporter"/>
</dbReference>
<dbReference type="InterPro" id="IPR029058">
    <property type="entry name" value="AB_hydrolase_fold"/>
</dbReference>
<gene>
    <name evidence="17" type="ORF">CCACVL1_13968</name>
</gene>
<evidence type="ECO:0000259" key="16">
    <source>
        <dbReference type="Pfam" id="PF23259"/>
    </source>
</evidence>
<dbReference type="Pfam" id="PF23256">
    <property type="entry name" value="CHX17_2nd"/>
    <property type="match status" value="1"/>
</dbReference>
<dbReference type="GO" id="GO:0012505">
    <property type="term" value="C:endomembrane system"/>
    <property type="evidence" value="ECO:0007669"/>
    <property type="project" value="TreeGrafter"/>
</dbReference>
<evidence type="ECO:0000313" key="17">
    <source>
        <dbReference type="EMBL" id="OMO78966.1"/>
    </source>
</evidence>
<dbReference type="AlphaFoldDB" id="A0A1R3I8P0"/>
<reference evidence="17 18" key="1">
    <citation type="submission" date="2013-09" db="EMBL/GenBank/DDBJ databases">
        <title>Corchorus capsularis genome sequencing.</title>
        <authorList>
            <person name="Alam M."/>
            <person name="Haque M.S."/>
            <person name="Islam M.S."/>
            <person name="Emdad E.M."/>
            <person name="Islam M.M."/>
            <person name="Ahmed B."/>
            <person name="Halim A."/>
            <person name="Hossen Q.M.M."/>
            <person name="Hossain M.Z."/>
            <person name="Ahmed R."/>
            <person name="Khan M.M."/>
            <person name="Islam R."/>
            <person name="Rashid M.M."/>
            <person name="Khan S.A."/>
            <person name="Rahman M.S."/>
            <person name="Alam M."/>
        </authorList>
    </citation>
    <scope>NUCLEOTIDE SEQUENCE [LARGE SCALE GENOMIC DNA]</scope>
    <source>
        <strain evidence="18">cv. CVL-1</strain>
        <tissue evidence="17">Whole seedling</tissue>
    </source>
</reference>
<evidence type="ECO:0000256" key="12">
    <source>
        <dbReference type="SAM" id="Phobius"/>
    </source>
</evidence>
<feature type="domain" description="Alpha/beta hydrolase fold-3" evidence="14">
    <location>
        <begin position="78"/>
        <end position="299"/>
    </location>
</feature>
<dbReference type="PROSITE" id="PS01173">
    <property type="entry name" value="LIPASE_GDXG_HIS"/>
    <property type="match status" value="1"/>
</dbReference>
<feature type="transmembrane region" description="Helical" evidence="12">
    <location>
        <begin position="657"/>
        <end position="681"/>
    </location>
</feature>
<keyword evidence="3" id="KW-0813">Transport</keyword>
<evidence type="ECO:0000259" key="13">
    <source>
        <dbReference type="Pfam" id="PF00999"/>
    </source>
</evidence>
<dbReference type="InterPro" id="IPR002168">
    <property type="entry name" value="Lipase_GDXG_HIS_AS"/>
</dbReference>
<protein>
    <submittedName>
        <fullName evidence="17">Cation/H+ exchanger</fullName>
    </submittedName>
</protein>
<feature type="domain" description="Cation/H(+) antiporter C-terminal" evidence="16">
    <location>
        <begin position="949"/>
        <end position="1114"/>
    </location>
</feature>
<feature type="transmembrane region" description="Helical" evidence="12">
    <location>
        <begin position="474"/>
        <end position="497"/>
    </location>
</feature>
<feature type="domain" description="Cation/H+ exchanger transmembrane" evidence="13">
    <location>
        <begin position="357"/>
        <end position="737"/>
    </location>
</feature>
<evidence type="ECO:0000256" key="5">
    <source>
        <dbReference type="ARBA" id="ARBA00022692"/>
    </source>
</evidence>
<evidence type="ECO:0000256" key="11">
    <source>
        <dbReference type="ARBA" id="ARBA00038341"/>
    </source>
</evidence>
<dbReference type="InterPro" id="IPR038770">
    <property type="entry name" value="Na+/solute_symporter_sf"/>
</dbReference>
<dbReference type="Gene3D" id="3.40.50.1820">
    <property type="entry name" value="alpha/beta hydrolase"/>
    <property type="match status" value="1"/>
</dbReference>
<dbReference type="Gene3D" id="1.20.1530.20">
    <property type="match status" value="1"/>
</dbReference>
<comment type="caution">
    <text evidence="17">The sequence shown here is derived from an EMBL/GenBank/DDBJ whole genome shotgun (WGS) entry which is preliminary data.</text>
</comment>
<proteinExistence type="inferred from homology"/>
<keyword evidence="7" id="KW-0630">Potassium</keyword>
<feature type="transmembrane region" description="Helical" evidence="12">
    <location>
        <begin position="538"/>
        <end position="559"/>
    </location>
</feature>
<dbReference type="InterPro" id="IPR013094">
    <property type="entry name" value="AB_hydrolase_3"/>
</dbReference>
<dbReference type="EMBL" id="AWWV01010502">
    <property type="protein sequence ID" value="OMO78966.1"/>
    <property type="molecule type" value="Genomic_DNA"/>
</dbReference>
<evidence type="ECO:0000256" key="2">
    <source>
        <dbReference type="ARBA" id="ARBA00010515"/>
    </source>
</evidence>
<feature type="domain" description="Cation/H(+) antiporter central" evidence="15">
    <location>
        <begin position="795"/>
        <end position="931"/>
    </location>
</feature>
<evidence type="ECO:0000313" key="18">
    <source>
        <dbReference type="Proteomes" id="UP000188268"/>
    </source>
</evidence>
<dbReference type="Pfam" id="PF23259">
    <property type="entry name" value="CHX17_C"/>
    <property type="match status" value="1"/>
</dbReference>
<dbReference type="Pfam" id="PF00999">
    <property type="entry name" value="Na_H_Exchanger"/>
    <property type="match status" value="1"/>
</dbReference>
<feature type="transmembrane region" description="Helical" evidence="12">
    <location>
        <begin position="718"/>
        <end position="739"/>
    </location>
</feature>
<dbReference type="GO" id="GO:0006813">
    <property type="term" value="P:potassium ion transport"/>
    <property type="evidence" value="ECO:0007669"/>
    <property type="project" value="UniProtKB-KW"/>
</dbReference>
<comment type="similarity">
    <text evidence="11">Belongs to the monovalent cation:proton antiporter 2 (CPA2) transporter (TC 2.A.37) family. CHX (TC 2.A.37.4) subfamily.</text>
</comment>
<comment type="subcellular location">
    <subcellularLocation>
        <location evidence="1">Membrane</location>
        <topology evidence="1">Multi-pass membrane protein</topology>
    </subcellularLocation>
</comment>
<evidence type="ECO:0000256" key="10">
    <source>
        <dbReference type="ARBA" id="ARBA00023136"/>
    </source>
</evidence>
<keyword evidence="4" id="KW-0633">Potassium transport</keyword>
<evidence type="ECO:0000259" key="14">
    <source>
        <dbReference type="Pfam" id="PF07859"/>
    </source>
</evidence>
<dbReference type="GO" id="GO:0006885">
    <property type="term" value="P:regulation of pH"/>
    <property type="evidence" value="ECO:0007669"/>
    <property type="project" value="TreeGrafter"/>
</dbReference>
<dbReference type="GO" id="GO:0016787">
    <property type="term" value="F:hydrolase activity"/>
    <property type="evidence" value="ECO:0007669"/>
    <property type="project" value="UniProtKB-KW"/>
</dbReference>
<keyword evidence="6" id="KW-0378">Hydrolase</keyword>
<dbReference type="SUPFAM" id="SSF53474">
    <property type="entry name" value="alpha/beta-Hydrolases"/>
    <property type="match status" value="1"/>
</dbReference>
<dbReference type="InterPro" id="IPR057290">
    <property type="entry name" value="CHX17_C"/>
</dbReference>
<keyword evidence="10 12" id="KW-0472">Membrane</keyword>
<feature type="transmembrane region" description="Helical" evidence="12">
    <location>
        <begin position="509"/>
        <end position="532"/>
    </location>
</feature>
<comment type="similarity">
    <text evidence="2">Belongs to the 'GDXG' lipolytic enzyme family.</text>
</comment>
<feature type="transmembrane region" description="Helical" evidence="12">
    <location>
        <begin position="378"/>
        <end position="396"/>
    </location>
</feature>
<keyword evidence="5 12" id="KW-0812">Transmembrane</keyword>
<feature type="transmembrane region" description="Helical" evidence="12">
    <location>
        <begin position="439"/>
        <end position="462"/>
    </location>
</feature>
<dbReference type="GO" id="GO:0015297">
    <property type="term" value="F:antiporter activity"/>
    <property type="evidence" value="ECO:0007669"/>
    <property type="project" value="InterPro"/>
</dbReference>
<evidence type="ECO:0000256" key="3">
    <source>
        <dbReference type="ARBA" id="ARBA00022448"/>
    </source>
</evidence>
<evidence type="ECO:0000256" key="1">
    <source>
        <dbReference type="ARBA" id="ARBA00004141"/>
    </source>
</evidence>
<feature type="transmembrane region" description="Helical" evidence="12">
    <location>
        <begin position="687"/>
        <end position="706"/>
    </location>
</feature>
<feature type="transmembrane region" description="Helical" evidence="12">
    <location>
        <begin position="347"/>
        <end position="366"/>
    </location>
</feature>
<dbReference type="PANTHER" id="PTHR32468:SF74">
    <property type="entry name" value="CATION_H(+) ANTIPORTER 21-RELATED"/>
    <property type="match status" value="1"/>
</dbReference>
<dbReference type="Gramene" id="OMO78966">
    <property type="protein sequence ID" value="OMO78966"/>
    <property type="gene ID" value="CCACVL1_13968"/>
</dbReference>
<accession>A0A1R3I8P0</accession>
<evidence type="ECO:0000256" key="7">
    <source>
        <dbReference type="ARBA" id="ARBA00022958"/>
    </source>
</evidence>
<dbReference type="GO" id="GO:1902600">
    <property type="term" value="P:proton transmembrane transport"/>
    <property type="evidence" value="ECO:0007669"/>
    <property type="project" value="InterPro"/>
</dbReference>
<dbReference type="Pfam" id="PF07859">
    <property type="entry name" value="Abhydrolase_3"/>
    <property type="match status" value="1"/>
</dbReference>
<keyword evidence="18" id="KW-1185">Reference proteome</keyword>
<dbReference type="InterPro" id="IPR057291">
    <property type="entry name" value="CHX17_2nd"/>
</dbReference>
<evidence type="ECO:0000259" key="15">
    <source>
        <dbReference type="Pfam" id="PF23256"/>
    </source>
</evidence>
<dbReference type="GO" id="GO:0016020">
    <property type="term" value="C:membrane"/>
    <property type="evidence" value="ECO:0007669"/>
    <property type="project" value="UniProtKB-SubCell"/>
</dbReference>
<evidence type="ECO:0000256" key="9">
    <source>
        <dbReference type="ARBA" id="ARBA00023065"/>
    </source>
</evidence>
<feature type="transmembrane region" description="Helical" evidence="12">
    <location>
        <begin position="628"/>
        <end position="645"/>
    </location>
</feature>
<evidence type="ECO:0000256" key="4">
    <source>
        <dbReference type="ARBA" id="ARBA00022538"/>
    </source>
</evidence>
<dbReference type="Proteomes" id="UP000188268">
    <property type="component" value="Unassembled WGS sequence"/>
</dbReference>
<keyword evidence="9" id="KW-0406">Ion transport</keyword>
<keyword evidence="8 12" id="KW-1133">Transmembrane helix</keyword>
<feature type="transmembrane region" description="Helical" evidence="12">
    <location>
        <begin position="580"/>
        <end position="608"/>
    </location>
</feature>
<dbReference type="OrthoDB" id="2687058at2759"/>
<evidence type="ECO:0000256" key="6">
    <source>
        <dbReference type="ARBA" id="ARBA00022801"/>
    </source>
</evidence>
<sequence length="1143" mass="125903">MDSSSKPDPEAVFDFSPLIRVYKDGHVERLIDTDFVPPSTDPKTGVSSKDVTIIPESNVSARIFLPKLTNPNQKLPLLVYFHGGAFCVSTPFAATYNSLLNALVAEANVVAVSVDYRLAPEHPIPAAYEDSWAALQWVLSHCDSEGPEAWINEHADFERVFLGGVSSGANIAHNLAIVAGDPEYGLNVPLLGIALVHPLFWGSEPIGSEALDPEKKASMDRLWPFLCPSNPDNDDPRVNPVAGDGPGLSGLGCKRVLVCVAEKDEVRDRGWLYYEALGRSGWMGVVEIMETEGKGHGFHLHDLESQEAKDLISRLNDEIQVCYNDTKYPITNNFWQIKNPTANYTPIFMLQLALFILLMRALMIIFKPLRQPRFFSELVAGIIIGPTVLGTVKWVASNVTPFEGGYFLETMSNLGVTFYMFLVGLEMDLAPIRKIGKTALSVAIAGILVPLGVGAGIFLILYKTTTAGDTPPPFIGIFFWSIALSVTSFPDLARMLSDLKLMYTDLGKTALSAAVVSDLSSWFLLVVTISLVNGRSKLYVTIPILVCMTLFWFLIRPMISWVVKQSKEASREGKYSEIHVYFILSAVLLCGYLTELCGAHSMFGAFMFGLMIPSGELGTLIMETVEEFVVGFLLPPSFIVIGTRTNLVHVAQFNPAIVVLVMLLSFSAKIISTLLVCLYFRCPTRDSFALGLLMNTKGVLVLIVLNEGRGMKAFDQPTFTLATLAILVMTVIVGPVIYFTHKSNRNVKQLIYRSNLERSRPEAALRVLTCVHSTKNLSGMINLLHISNATRKSPIVVFAVHLVELAGRNTAMLIFHDKDKTGEYDIGNNATREKAEAEQIMSSFEAFEEDNHAVTVQPLTAVSPYATMHEDVSTFAHDKLANIILIPFHKHPNALGGWVDENLQHREMNQNLLANAPCTVALLVDRGLTSPLYDMESQHSVAGVRECHIAMLFVGGPDYREALAYAWRMAGTPRVTLTVVRFLPGKDVCELLERDDDDDHEDGILTAMYEREKDKQLDDEYINEFRFKTMNDQSVAYIEKIINGGEEIVSTINSAYYSNFDLYIVGRGDGMKSPLTIGLISSFSEYPELGALGETILVSSESGSPASVLVVQQSAPALSGSKKFNNNHSASTPFFNSNTTLST</sequence>
<organism evidence="17 18">
    <name type="scientific">Corchorus capsularis</name>
    <name type="common">Jute</name>
    <dbReference type="NCBI Taxonomy" id="210143"/>
    <lineage>
        <taxon>Eukaryota</taxon>
        <taxon>Viridiplantae</taxon>
        <taxon>Streptophyta</taxon>
        <taxon>Embryophyta</taxon>
        <taxon>Tracheophyta</taxon>
        <taxon>Spermatophyta</taxon>
        <taxon>Magnoliopsida</taxon>
        <taxon>eudicotyledons</taxon>
        <taxon>Gunneridae</taxon>
        <taxon>Pentapetalae</taxon>
        <taxon>rosids</taxon>
        <taxon>malvids</taxon>
        <taxon>Malvales</taxon>
        <taxon>Malvaceae</taxon>
        <taxon>Grewioideae</taxon>
        <taxon>Apeibeae</taxon>
        <taxon>Corchorus</taxon>
    </lineage>
</organism>
<dbReference type="PANTHER" id="PTHR32468">
    <property type="entry name" value="CATION/H + ANTIPORTER"/>
    <property type="match status" value="1"/>
</dbReference>